<evidence type="ECO:0000313" key="11">
    <source>
        <dbReference type="EMBL" id="JAS03757.1"/>
    </source>
</evidence>
<organism evidence="11">
    <name type="scientific">Pinctada fucata</name>
    <name type="common">Akoya pearl oyster</name>
    <name type="synonym">Pinctada imbricata fucata</name>
    <dbReference type="NCBI Taxonomy" id="50426"/>
    <lineage>
        <taxon>Eukaryota</taxon>
        <taxon>Metazoa</taxon>
        <taxon>Spiralia</taxon>
        <taxon>Lophotrochozoa</taxon>
        <taxon>Mollusca</taxon>
        <taxon>Bivalvia</taxon>
        <taxon>Autobranchia</taxon>
        <taxon>Pteriomorphia</taxon>
        <taxon>Pterioida</taxon>
        <taxon>Pterioidea</taxon>
        <taxon>Pteriidae</taxon>
        <taxon>Pinctada</taxon>
    </lineage>
</organism>
<dbReference type="PROSITE" id="PS00061">
    <property type="entry name" value="ADH_SHORT"/>
    <property type="match status" value="1"/>
</dbReference>
<evidence type="ECO:0000256" key="2">
    <source>
        <dbReference type="ARBA" id="ARBA00038261"/>
    </source>
</evidence>
<dbReference type="GO" id="GO:0005783">
    <property type="term" value="C:endoplasmic reticulum"/>
    <property type="evidence" value="ECO:0007669"/>
    <property type="project" value="TreeGrafter"/>
</dbReference>
<evidence type="ECO:0000256" key="7">
    <source>
        <dbReference type="ARBA" id="ARBA00044271"/>
    </source>
</evidence>
<proteinExistence type="inferred from homology"/>
<dbReference type="PRINTS" id="PR00081">
    <property type="entry name" value="GDHRDH"/>
</dbReference>
<dbReference type="InterPro" id="IPR020904">
    <property type="entry name" value="Sc_DH/Rdtase_CS"/>
</dbReference>
<dbReference type="GO" id="GO:0035527">
    <property type="term" value="F:3-hydroxypropionate dehydrogenase (NADP+) activity"/>
    <property type="evidence" value="ECO:0007669"/>
    <property type="project" value="UniProtKB-EC"/>
</dbReference>
<evidence type="ECO:0000256" key="6">
    <source>
        <dbReference type="ARBA" id="ARBA00044065"/>
    </source>
</evidence>
<evidence type="ECO:0000256" key="8">
    <source>
        <dbReference type="ARBA" id="ARBA00044349"/>
    </source>
</evidence>
<evidence type="ECO:0000256" key="1">
    <source>
        <dbReference type="ARBA" id="ARBA00023002"/>
    </source>
</evidence>
<dbReference type="PANTHER" id="PTHR43086:SF3">
    <property type="entry name" value="NADP-DEPENDENT 3-HYDROXY ACID DEHYDROGENASE YDFG"/>
    <property type="match status" value="1"/>
</dbReference>
<dbReference type="Pfam" id="PF00106">
    <property type="entry name" value="adh_short"/>
    <property type="match status" value="1"/>
</dbReference>
<dbReference type="SUPFAM" id="SSF51735">
    <property type="entry name" value="NAD(P)-binding Rossmann-fold domains"/>
    <property type="match status" value="1"/>
</dbReference>
<dbReference type="GO" id="GO:0030497">
    <property type="term" value="P:fatty acid elongation"/>
    <property type="evidence" value="ECO:0007669"/>
    <property type="project" value="TreeGrafter"/>
</dbReference>
<dbReference type="PANTHER" id="PTHR43086">
    <property type="entry name" value="VERY-LONG-CHAIN 3-OXOOACYL-COA REDUCTASE"/>
    <property type="match status" value="1"/>
</dbReference>
<dbReference type="EC" id="1.1.1.381" evidence="5"/>
<protein>
    <recommendedName>
        <fullName evidence="6">NADP-dependent 3-hydroxy acid dehydrogenase YdfG</fullName>
        <ecNumber evidence="4">1.1.1.298</ecNumber>
        <ecNumber evidence="5">1.1.1.381</ecNumber>
    </recommendedName>
    <alternativeName>
        <fullName evidence="8">L-allo-threonine dehydrogenase</fullName>
    </alternativeName>
    <alternativeName>
        <fullName evidence="7">Malonic semialdehyde reductase</fullName>
    </alternativeName>
</protein>
<evidence type="ECO:0000256" key="10">
    <source>
        <dbReference type="ARBA" id="ARBA00047274"/>
    </source>
</evidence>
<keyword evidence="1" id="KW-0560">Oxidoreductase</keyword>
<comment type="function">
    <text evidence="9">NADP-dependent dehydrogenase with broad substrate specificity acting on 3-hydroxy acids. Catalyzes the NADP-dependent oxidation of L-allo-threonine to L-2-amino-3-keto-butyrate, which is spontaneously decarboxylated into aminoacetone. Also acts on D-threonine, L-serine, D-serine, D-3-hydroxyisobutyrate, L-3-hydroxyisobutyrate, D-glycerate and L-glycerate. Able to catalyze the reduction of the malonic semialdehyde to 3-hydroxypropionic acid. YdfG is apparently supplementing RutE, the presumed malonic semialdehyde reductase involved in pyrimidine degradation since both are able to detoxify malonic semialdehyde.</text>
</comment>
<evidence type="ECO:0000256" key="5">
    <source>
        <dbReference type="ARBA" id="ARBA00044059"/>
    </source>
</evidence>
<evidence type="ECO:0000256" key="4">
    <source>
        <dbReference type="ARBA" id="ARBA00044050"/>
    </source>
</evidence>
<dbReference type="AlphaFoldDB" id="A0A194AMQ0"/>
<dbReference type="Gene3D" id="3.40.50.720">
    <property type="entry name" value="NAD(P)-binding Rossmann-like Domain"/>
    <property type="match status" value="1"/>
</dbReference>
<evidence type="ECO:0000256" key="9">
    <source>
        <dbReference type="ARBA" id="ARBA00045650"/>
    </source>
</evidence>
<dbReference type="EC" id="1.1.1.298" evidence="4"/>
<reference evidence="11" key="1">
    <citation type="submission" date="2016-03" db="EMBL/GenBank/DDBJ databases">
        <authorList>
            <person name="Ploux O."/>
        </authorList>
    </citation>
    <scope>NUCLEOTIDE SEQUENCE</scope>
    <source>
        <tissue evidence="11">Mantle</tissue>
    </source>
</reference>
<comment type="catalytic activity">
    <reaction evidence="10">
        <text>3-hydroxypropanoate + NADP(+) = 3-oxopropanoate + NADPH + H(+)</text>
        <dbReference type="Rhea" id="RHEA:26438"/>
        <dbReference type="ChEBI" id="CHEBI:15378"/>
        <dbReference type="ChEBI" id="CHEBI:16510"/>
        <dbReference type="ChEBI" id="CHEBI:33190"/>
        <dbReference type="ChEBI" id="CHEBI:57783"/>
        <dbReference type="ChEBI" id="CHEBI:58349"/>
        <dbReference type="EC" id="1.1.1.298"/>
    </reaction>
</comment>
<sequence>MIDLNVKGFTNCIGAILEGMVQRKSGHIVNLSSDAGRKGFPGLAVYSGTKFYVEGLSQALRQEVCGLGIRVTNLQPGDVRTELFIHTTDKEAQDAYDGSQKCKILEPEDIANAVLYAVTQPEYVGVHEILIEPREAPL</sequence>
<dbReference type="EMBL" id="GELH01000516">
    <property type="protein sequence ID" value="JAS03756.1"/>
    <property type="molecule type" value="Transcribed_RNA"/>
</dbReference>
<dbReference type="InterPro" id="IPR036291">
    <property type="entry name" value="NAD(P)-bd_dom_sf"/>
</dbReference>
<accession>A0A194AMQ0</accession>
<comment type="catalytic activity">
    <reaction evidence="3">
        <text>L-allo-threonine + NADP(+) = aminoacetone + CO2 + NADPH</text>
        <dbReference type="Rhea" id="RHEA:43524"/>
        <dbReference type="ChEBI" id="CHEBI:16526"/>
        <dbReference type="ChEBI" id="CHEBI:57783"/>
        <dbReference type="ChEBI" id="CHEBI:58320"/>
        <dbReference type="ChEBI" id="CHEBI:58349"/>
        <dbReference type="ChEBI" id="CHEBI:58585"/>
        <dbReference type="EC" id="1.1.1.381"/>
    </reaction>
</comment>
<comment type="similarity">
    <text evidence="2">Belongs to the short-chain dehydrogenases/reductases (SDR) family. 17-beta-HSD 3 subfamily.</text>
</comment>
<name>A0A194AMQ0_PINFU</name>
<evidence type="ECO:0000256" key="3">
    <source>
        <dbReference type="ARBA" id="ARBA00043812"/>
    </source>
</evidence>
<dbReference type="InterPro" id="IPR002347">
    <property type="entry name" value="SDR_fam"/>
</dbReference>
<dbReference type="EMBL" id="GELH01000515">
    <property type="protein sequence ID" value="JAS03757.1"/>
    <property type="molecule type" value="Transcribed_RNA"/>
</dbReference>